<keyword evidence="2" id="KW-1185">Reference proteome</keyword>
<accession>A0AAD6RHC9</accession>
<name>A0AAD6RHC9_9ROSI</name>
<evidence type="ECO:0000313" key="1">
    <source>
        <dbReference type="EMBL" id="KAJ7008913.1"/>
    </source>
</evidence>
<gene>
    <name evidence="1" type="ORF">NC653_007544</name>
</gene>
<dbReference type="Proteomes" id="UP001164929">
    <property type="component" value="Chromosome 2"/>
</dbReference>
<dbReference type="AlphaFoldDB" id="A0AAD6RHC9"/>
<evidence type="ECO:0000313" key="2">
    <source>
        <dbReference type="Proteomes" id="UP001164929"/>
    </source>
</evidence>
<protein>
    <submittedName>
        <fullName evidence="1">Uncharacterized protein</fullName>
    </submittedName>
</protein>
<comment type="caution">
    <text evidence="1">The sequence shown here is derived from an EMBL/GenBank/DDBJ whole genome shotgun (WGS) entry which is preliminary data.</text>
</comment>
<organism evidence="1 2">
    <name type="scientific">Populus alba x Populus x berolinensis</name>
    <dbReference type="NCBI Taxonomy" id="444605"/>
    <lineage>
        <taxon>Eukaryota</taxon>
        <taxon>Viridiplantae</taxon>
        <taxon>Streptophyta</taxon>
        <taxon>Embryophyta</taxon>
        <taxon>Tracheophyta</taxon>
        <taxon>Spermatophyta</taxon>
        <taxon>Magnoliopsida</taxon>
        <taxon>eudicotyledons</taxon>
        <taxon>Gunneridae</taxon>
        <taxon>Pentapetalae</taxon>
        <taxon>rosids</taxon>
        <taxon>fabids</taxon>
        <taxon>Malpighiales</taxon>
        <taxon>Salicaceae</taxon>
        <taxon>Saliceae</taxon>
        <taxon>Populus</taxon>
    </lineage>
</organism>
<reference evidence="1" key="1">
    <citation type="journal article" date="2023" name="Mol. Ecol. Resour.">
        <title>Chromosome-level genome assembly of a triploid poplar Populus alba 'Berolinensis'.</title>
        <authorList>
            <person name="Chen S."/>
            <person name="Yu Y."/>
            <person name="Wang X."/>
            <person name="Wang S."/>
            <person name="Zhang T."/>
            <person name="Zhou Y."/>
            <person name="He R."/>
            <person name="Meng N."/>
            <person name="Wang Y."/>
            <person name="Liu W."/>
            <person name="Liu Z."/>
            <person name="Liu J."/>
            <person name="Guo Q."/>
            <person name="Huang H."/>
            <person name="Sederoff R.R."/>
            <person name="Wang G."/>
            <person name="Qu G."/>
            <person name="Chen S."/>
        </authorList>
    </citation>
    <scope>NUCLEOTIDE SEQUENCE</scope>
    <source>
        <tissue evidence="1">Leaves</tissue>
    </source>
</reference>
<sequence>MGPGDHAPPTPMQSQLLSTSIVRVSAYQL</sequence>
<proteinExistence type="predicted"/>
<dbReference type="EMBL" id="JAQIZT010000002">
    <property type="protein sequence ID" value="KAJ7008913.1"/>
    <property type="molecule type" value="Genomic_DNA"/>
</dbReference>